<reference evidence="8 9" key="1">
    <citation type="submission" date="2020-10" db="EMBL/GenBank/DDBJ databases">
        <authorList>
            <person name="Castelo-Branco R."/>
            <person name="Eusebio N."/>
            <person name="Adriana R."/>
            <person name="Vieira A."/>
            <person name="Brugerolle De Fraissinette N."/>
            <person name="Rezende De Castro R."/>
            <person name="Schneider M.P."/>
            <person name="Vasconcelos V."/>
            <person name="Leao P.N."/>
        </authorList>
    </citation>
    <scope>NUCLEOTIDE SEQUENCE [LARGE SCALE GENOMIC DNA]</scope>
    <source>
        <strain evidence="8 9">LEGE 00031</strain>
    </source>
</reference>
<evidence type="ECO:0000256" key="3">
    <source>
        <dbReference type="ARBA" id="ARBA00022801"/>
    </source>
</evidence>
<evidence type="ECO:0000256" key="2">
    <source>
        <dbReference type="ARBA" id="ARBA00022723"/>
    </source>
</evidence>
<evidence type="ECO:0000313" key="8">
    <source>
        <dbReference type="EMBL" id="MBE9252876.1"/>
    </source>
</evidence>
<keyword evidence="2" id="KW-0479">Metal-binding</keyword>
<proteinExistence type="predicted"/>
<evidence type="ECO:0000256" key="6">
    <source>
        <dbReference type="SAM" id="MobiDB-lite"/>
    </source>
</evidence>
<feature type="compositionally biased region" description="Basic residues" evidence="6">
    <location>
        <begin position="664"/>
        <end position="675"/>
    </location>
</feature>
<dbReference type="Pfam" id="PF10150">
    <property type="entry name" value="RNase_E_G"/>
    <property type="match status" value="1"/>
</dbReference>
<dbReference type="SMART" id="SM00316">
    <property type="entry name" value="S1"/>
    <property type="match status" value="1"/>
</dbReference>
<feature type="compositionally biased region" description="Basic and acidic residues" evidence="6">
    <location>
        <begin position="511"/>
        <end position="532"/>
    </location>
</feature>
<evidence type="ECO:0000256" key="1">
    <source>
        <dbReference type="ARBA" id="ARBA00001946"/>
    </source>
</evidence>
<comment type="caution">
    <text evidence="8">The sequence shown here is derived from an EMBL/GenBank/DDBJ whole genome shotgun (WGS) entry which is preliminary data.</text>
</comment>
<keyword evidence="9" id="KW-1185">Reference proteome</keyword>
<dbReference type="InterPro" id="IPR003029">
    <property type="entry name" value="S1_domain"/>
</dbReference>
<dbReference type="NCBIfam" id="TIGR00757">
    <property type="entry name" value="RNaseEG"/>
    <property type="match status" value="1"/>
</dbReference>
<keyword evidence="3" id="KW-0378">Hydrolase</keyword>
<dbReference type="PROSITE" id="PS50126">
    <property type="entry name" value="S1"/>
    <property type="match status" value="1"/>
</dbReference>
<keyword evidence="4" id="KW-0460">Magnesium</keyword>
<feature type="region of interest" description="Disordered" evidence="6">
    <location>
        <begin position="638"/>
        <end position="675"/>
    </location>
</feature>
<dbReference type="Proteomes" id="UP000658720">
    <property type="component" value="Unassembled WGS sequence"/>
</dbReference>
<feature type="compositionally biased region" description="Basic and acidic residues" evidence="6">
    <location>
        <begin position="484"/>
        <end position="493"/>
    </location>
</feature>
<gene>
    <name evidence="8" type="ORF">IQ217_03190</name>
</gene>
<evidence type="ECO:0000259" key="7">
    <source>
        <dbReference type="PROSITE" id="PS50126"/>
    </source>
</evidence>
<feature type="compositionally biased region" description="Low complexity" evidence="6">
    <location>
        <begin position="501"/>
        <end position="510"/>
    </location>
</feature>
<sequence length="675" mass="74941">MPKQIVIAEKHQVAAVFWKDQIQELVVSTGSQQVGDIYLGLVDNILPSIDAAFINIGDTEKNGFIHVSDLGPVRLRRTAGSISELLAPQQRVLVQVMKEPTGNKGPRLTGNISMPGRYMVLMPYGRGVNLSRRINREEERSRLRALAVLIKPPGMGLLVRTEAEDVPEDAIIEDLENLQKQWELVQQQAMTRSAPMLLDRDDDFIKRVLRDMYSSEVNRIVVDTPAGMKRIKQQLMNWDQGRLPEGVLIDCHRESLSILEYFRVNATIREALKPRVDLPSGGYVIIEPTEALTVIDVNSGSFTHSANSRETVLWTNYEAATEIARQLKLRNIGGVIIVDFIDMDTHKDQLQLLEHFNRCLESDKARPQIAQLTELGLVELTRKRQGQNLYELFGQTCPECGGLGHLVELPGEKGFVSLVPTAVSSSIPPRLVEKPILSPPTAKVSEPPKKEEAKISSPLDLLFHPNYQEQGDRDNNRRRRRRRGSDFSEKENTKSVGVARSKSTGTSPSPTKEKASGTAPPRRERPSRRVEKTLVPVDVTMTTLEQDIYARMGISPLVKTEYADQDPRSFVVSVVTAGTAREENNNGNGSQVNTVITAVDNGDNSPDDVPSDGPTIISEVTAPVIEQSVDETVAQEKVDLPQLDDEASSAAVAEVSTPTETKKRPGRRRRRSSAE</sequence>
<organism evidence="8 9">
    <name type="scientific">Synechocystis salina LEGE 00031</name>
    <dbReference type="NCBI Taxonomy" id="1828736"/>
    <lineage>
        <taxon>Bacteria</taxon>
        <taxon>Bacillati</taxon>
        <taxon>Cyanobacteriota</taxon>
        <taxon>Cyanophyceae</taxon>
        <taxon>Synechococcales</taxon>
        <taxon>Merismopediaceae</taxon>
        <taxon>Synechocystis</taxon>
    </lineage>
</organism>
<accession>A0ABR9VRJ6</accession>
<evidence type="ECO:0000256" key="4">
    <source>
        <dbReference type="ARBA" id="ARBA00022842"/>
    </source>
</evidence>
<evidence type="ECO:0000313" key="9">
    <source>
        <dbReference type="Proteomes" id="UP000658720"/>
    </source>
</evidence>
<protein>
    <submittedName>
        <fullName evidence="8">Ribonuclease E/G</fullName>
    </submittedName>
</protein>
<feature type="region of interest" description="Disordered" evidence="6">
    <location>
        <begin position="431"/>
        <end position="533"/>
    </location>
</feature>
<dbReference type="RefSeq" id="WP_194018892.1">
    <property type="nucleotide sequence ID" value="NZ_JADEVV010000006.1"/>
</dbReference>
<dbReference type="EMBL" id="JADEVV010000006">
    <property type="protein sequence ID" value="MBE9252876.1"/>
    <property type="molecule type" value="Genomic_DNA"/>
</dbReference>
<dbReference type="InterPro" id="IPR004659">
    <property type="entry name" value="RNase_E/G"/>
</dbReference>
<dbReference type="CDD" id="cd04453">
    <property type="entry name" value="S1_RNase_E"/>
    <property type="match status" value="1"/>
</dbReference>
<evidence type="ECO:0000256" key="5">
    <source>
        <dbReference type="ARBA" id="ARBA00022884"/>
    </source>
</evidence>
<dbReference type="SUPFAM" id="SSF50249">
    <property type="entry name" value="Nucleic acid-binding proteins"/>
    <property type="match status" value="1"/>
</dbReference>
<dbReference type="Gene3D" id="2.40.50.140">
    <property type="entry name" value="Nucleic acid-binding proteins"/>
    <property type="match status" value="1"/>
</dbReference>
<dbReference type="InterPro" id="IPR019307">
    <property type="entry name" value="RNA-bd_AU-1/RNase_E/G"/>
</dbReference>
<feature type="domain" description="S1 motif" evidence="7">
    <location>
        <begin position="35"/>
        <end position="117"/>
    </location>
</feature>
<dbReference type="PANTHER" id="PTHR30001:SF0">
    <property type="entry name" value="RIBONUCLEASE G"/>
    <property type="match status" value="1"/>
</dbReference>
<name>A0ABR9VRJ6_9SYNC</name>
<keyword evidence="5" id="KW-0694">RNA-binding</keyword>
<comment type="cofactor">
    <cofactor evidence="1">
        <name>Mg(2+)</name>
        <dbReference type="ChEBI" id="CHEBI:18420"/>
    </cofactor>
</comment>
<dbReference type="PANTHER" id="PTHR30001">
    <property type="entry name" value="RIBONUCLEASE"/>
    <property type="match status" value="1"/>
</dbReference>
<dbReference type="InterPro" id="IPR012340">
    <property type="entry name" value="NA-bd_OB-fold"/>
</dbReference>